<dbReference type="eggNOG" id="COG0823">
    <property type="taxonomic scope" value="Bacteria"/>
</dbReference>
<evidence type="ECO:0008006" key="4">
    <source>
        <dbReference type="Google" id="ProtNLM"/>
    </source>
</evidence>
<dbReference type="RefSeq" id="WP_044853043.1">
    <property type="nucleotide sequence ID" value="NZ_CP016174.1"/>
</dbReference>
<organism evidence="2 3">
    <name type="scientific">Amycolatopsis orientalis</name>
    <name type="common">Nocardia orientalis</name>
    <dbReference type="NCBI Taxonomy" id="31958"/>
    <lineage>
        <taxon>Bacteria</taxon>
        <taxon>Bacillati</taxon>
        <taxon>Actinomycetota</taxon>
        <taxon>Actinomycetes</taxon>
        <taxon>Pseudonocardiales</taxon>
        <taxon>Pseudonocardiaceae</taxon>
        <taxon>Amycolatopsis</taxon>
    </lineage>
</organism>
<name>A0A193BYU6_AMYOR</name>
<dbReference type="Gene3D" id="2.120.10.30">
    <property type="entry name" value="TolB, C-terminal domain"/>
    <property type="match status" value="1"/>
</dbReference>
<dbReference type="KEGG" id="aori:SD37_18270"/>
<evidence type="ECO:0000313" key="3">
    <source>
        <dbReference type="Proteomes" id="UP000093695"/>
    </source>
</evidence>
<dbReference type="EMBL" id="CP016174">
    <property type="protein sequence ID" value="ANN17397.1"/>
    <property type="molecule type" value="Genomic_DNA"/>
</dbReference>
<sequence length="301" mass="32291">MIAGRTLAGIAAVVVTVVAGAVFVGLRTGDAVAEQRLDLAHGGLLYVDDAGRVRQDDHVGPSCQRVDVAAGVLACLRATAVPDQAELVVTKPGAEPRRISEWGLPSRVRLSPSGRLVGWTVFRSGDSYLGGVGTFSTTAGIFDLDTGSHYGSLEDFALIMDGKPYPAKDLNYWGVTFARDDLTFYATVRSAGGTWLVRGDLRARTLTTLRRNVECPSLSPDGTRVAYKFRDGDRWRLHVLSLADDRDVPLADPAHLDDQPQWLDDRTVAYGRDKAIYAVPADGTGTPTLLRAAASSPAVVR</sequence>
<evidence type="ECO:0000256" key="1">
    <source>
        <dbReference type="SAM" id="Phobius"/>
    </source>
</evidence>
<keyword evidence="1" id="KW-1133">Transmembrane helix</keyword>
<keyword evidence="1" id="KW-0472">Membrane</keyword>
<reference evidence="2 3" key="1">
    <citation type="journal article" date="2015" name="Genome Announc.">
        <title>Draft Genome Sequence of Norvancomycin-Producing Strain Amycolatopsis orientalis CPCC200066.</title>
        <authorList>
            <person name="Lei X."/>
            <person name="Yuan F."/>
            <person name="Shi Y."/>
            <person name="Li X."/>
            <person name="Wang L."/>
            <person name="Hong B."/>
        </authorList>
    </citation>
    <scope>NUCLEOTIDE SEQUENCE [LARGE SCALE GENOMIC DNA]</scope>
    <source>
        <strain evidence="2 3">B-37</strain>
    </source>
</reference>
<dbReference type="Proteomes" id="UP000093695">
    <property type="component" value="Chromosome"/>
</dbReference>
<dbReference type="AlphaFoldDB" id="A0A193BYU6"/>
<accession>A0A193BYU6</accession>
<evidence type="ECO:0000313" key="2">
    <source>
        <dbReference type="EMBL" id="ANN17397.1"/>
    </source>
</evidence>
<dbReference type="STRING" id="31958.SD37_18270"/>
<keyword evidence="1" id="KW-0812">Transmembrane</keyword>
<keyword evidence="3" id="KW-1185">Reference proteome</keyword>
<protein>
    <recommendedName>
        <fullName evidence="4">TolB</fullName>
    </recommendedName>
</protein>
<dbReference type="SUPFAM" id="SSF69304">
    <property type="entry name" value="Tricorn protease N-terminal domain"/>
    <property type="match status" value="1"/>
</dbReference>
<feature type="transmembrane region" description="Helical" evidence="1">
    <location>
        <begin position="6"/>
        <end position="26"/>
    </location>
</feature>
<proteinExistence type="predicted"/>
<gene>
    <name evidence="2" type="ORF">SD37_18270</name>
</gene>
<dbReference type="InterPro" id="IPR011042">
    <property type="entry name" value="6-blade_b-propeller_TolB-like"/>
</dbReference>